<dbReference type="Pfam" id="PF13802">
    <property type="entry name" value="Gal_mutarotas_2"/>
    <property type="match status" value="1"/>
</dbReference>
<keyword evidence="7" id="KW-0328">Glycosyltransferase</keyword>
<feature type="domain" description="Glycoside hydrolase family 31 TIM barrel" evidence="4">
    <location>
        <begin position="217"/>
        <end position="554"/>
    </location>
</feature>
<comment type="caution">
    <text evidence="7">The sequence shown here is derived from an EMBL/GenBank/DDBJ whole genome shotgun (WGS) entry which is preliminary data.</text>
</comment>
<accession>A0A7W5DQC7</accession>
<dbReference type="Gene3D" id="2.60.40.1180">
    <property type="entry name" value="Golgi alpha-mannosidase II"/>
    <property type="match status" value="2"/>
</dbReference>
<feature type="signal peptide" evidence="3">
    <location>
        <begin position="1"/>
        <end position="20"/>
    </location>
</feature>
<dbReference type="RefSeq" id="WP_183412875.1">
    <property type="nucleotide sequence ID" value="NZ_JACHYB010000001.1"/>
</dbReference>
<dbReference type="GO" id="GO:0030246">
    <property type="term" value="F:carbohydrate binding"/>
    <property type="evidence" value="ECO:0007669"/>
    <property type="project" value="InterPro"/>
</dbReference>
<dbReference type="EMBL" id="JACHYB010000001">
    <property type="protein sequence ID" value="MBB3187061.1"/>
    <property type="molecule type" value="Genomic_DNA"/>
</dbReference>
<dbReference type="SUPFAM" id="SSF74650">
    <property type="entry name" value="Galactose mutarotase-like"/>
    <property type="match status" value="1"/>
</dbReference>
<keyword evidence="7" id="KW-0808">Transferase</keyword>
<keyword evidence="2" id="KW-0326">Glycosidase</keyword>
<dbReference type="InterPro" id="IPR011013">
    <property type="entry name" value="Gal_mutarotase_sf_dom"/>
</dbReference>
<dbReference type="InterPro" id="IPR051816">
    <property type="entry name" value="Glycosyl_Hydrolase_31"/>
</dbReference>
<feature type="chain" id="PRO_5031311083" evidence="3">
    <location>
        <begin position="21"/>
        <end position="789"/>
    </location>
</feature>
<dbReference type="InterPro" id="IPR013780">
    <property type="entry name" value="Glyco_hydro_b"/>
</dbReference>
<dbReference type="InterPro" id="IPR048395">
    <property type="entry name" value="Glyco_hydro_31_C"/>
</dbReference>
<dbReference type="SUPFAM" id="SSF51011">
    <property type="entry name" value="Glycosyl hydrolase domain"/>
    <property type="match status" value="1"/>
</dbReference>
<dbReference type="AlphaFoldDB" id="A0A7W5DQC7"/>
<dbReference type="Gene3D" id="2.60.40.1760">
    <property type="entry name" value="glycosyl hydrolase (family 31)"/>
    <property type="match status" value="1"/>
</dbReference>
<evidence type="ECO:0000256" key="1">
    <source>
        <dbReference type="ARBA" id="ARBA00007806"/>
    </source>
</evidence>
<dbReference type="EC" id="2.4.1.161" evidence="7"/>
<name>A0A7W5DQC7_9PORP</name>
<dbReference type="GO" id="GO:0033825">
    <property type="term" value="F:oligosaccharide 4-alpha-D-glucosyltransferase activity"/>
    <property type="evidence" value="ECO:0007669"/>
    <property type="project" value="UniProtKB-EC"/>
</dbReference>
<dbReference type="InterPro" id="IPR017853">
    <property type="entry name" value="GH"/>
</dbReference>
<evidence type="ECO:0000313" key="8">
    <source>
        <dbReference type="Proteomes" id="UP000544222"/>
    </source>
</evidence>
<dbReference type="InterPro" id="IPR025887">
    <property type="entry name" value="Glyco_hydro_31_N_dom"/>
</dbReference>
<dbReference type="Pfam" id="PF21365">
    <property type="entry name" value="Glyco_hydro_31_3rd"/>
    <property type="match status" value="1"/>
</dbReference>
<keyword evidence="8" id="KW-1185">Reference proteome</keyword>
<dbReference type="CDD" id="cd14752">
    <property type="entry name" value="GH31_N"/>
    <property type="match status" value="1"/>
</dbReference>
<evidence type="ECO:0000259" key="4">
    <source>
        <dbReference type="Pfam" id="PF01055"/>
    </source>
</evidence>
<feature type="domain" description="Glycosyl hydrolase family 31 C-terminal" evidence="6">
    <location>
        <begin position="562"/>
        <end position="648"/>
    </location>
</feature>
<keyword evidence="3" id="KW-0732">Signal</keyword>
<sequence>MKKLALITSCLIWFVITIVAQNQAQYERFVTSSGAYTVSQYKDSIYKINFQPNGYKHNESISDAVILKPETIKKKLPVVLYHDSLVVNHRFVIASTFHNGHYRGFNIALKKGEKIFGTGERALPLNRRGYHLDLYNIPHYGYGVGEKNLNYEVPFLTTSCGYGLFFDNVSKAYLDLGKSNSKVLQYGAYSGALTVYVIFGDYQTILHSYYQLTGTQPIPPRWAFGNLMSRFGYTSQAQVDQILKKMTQDSIPVDAVIFDLFWFGDHIKHTLGNLEWVDKKNWPDPKAMISGFSKQGIKTILVTEPYLVKNSLHYNEAKPYFAVDSTGKKPYFLTQFYFGNGGLLDLFRKDTQNWFWQFYQRQMKNGVEGWWGDLGEPETHPANMFHNLKTLGFKRLFSADEVHNYFGHVWTKMLFEKYAQFYPDKRLFSLNRSGYAGTQRYCIFPWTGDVGRNWSGLQAQLMVLLGMSMSGIPYVHSDAGGFAGGDGDYELYVRWLQFAAFTPIFRPHGTALYKMDTTAFSFPSEAALMPEPYRYYAKQAIYTRYRLLPYNYTLGYQQAKNGQPLISPLYYWYPNDTIANHIQDEYMWGDEILVAPVIEKGATTRTYYLPAGKWYSILTHKIMIGNQFYTEQCPLADIPYFYKEGSFIPEDKTIEQAGRYNGGDLIILYVPSTKHSSYDLFNDDGISKSSLKDKHYELIHFASDGFHAHGGTISIVSNHGQYYGKPFKRHFDLQIPMNERCPNTILFNGERISLASNSRHKDLQVSYINGILHCMFTFDGKPVTIKLEE</sequence>
<dbReference type="PANTHER" id="PTHR43863:SF2">
    <property type="entry name" value="MALTASE-GLUCOAMYLASE"/>
    <property type="match status" value="1"/>
</dbReference>
<keyword evidence="2" id="KW-0378">Hydrolase</keyword>
<dbReference type="Pfam" id="PF01055">
    <property type="entry name" value="Glyco_hydro_31_2nd"/>
    <property type="match status" value="1"/>
</dbReference>
<evidence type="ECO:0000256" key="3">
    <source>
        <dbReference type="SAM" id="SignalP"/>
    </source>
</evidence>
<dbReference type="SUPFAM" id="SSF51445">
    <property type="entry name" value="(Trans)glycosidases"/>
    <property type="match status" value="1"/>
</dbReference>
<proteinExistence type="inferred from homology"/>
<gene>
    <name evidence="7" type="ORF">FHX64_001224</name>
</gene>
<organism evidence="7 8">
    <name type="scientific">Microbacter margulisiae</name>
    <dbReference type="NCBI Taxonomy" id="1350067"/>
    <lineage>
        <taxon>Bacteria</taxon>
        <taxon>Pseudomonadati</taxon>
        <taxon>Bacteroidota</taxon>
        <taxon>Bacteroidia</taxon>
        <taxon>Bacteroidales</taxon>
        <taxon>Porphyromonadaceae</taxon>
        <taxon>Microbacter</taxon>
    </lineage>
</organism>
<evidence type="ECO:0000259" key="6">
    <source>
        <dbReference type="Pfam" id="PF21365"/>
    </source>
</evidence>
<evidence type="ECO:0000313" key="7">
    <source>
        <dbReference type="EMBL" id="MBB3187061.1"/>
    </source>
</evidence>
<dbReference type="InterPro" id="IPR000322">
    <property type="entry name" value="Glyco_hydro_31_TIM"/>
</dbReference>
<protein>
    <submittedName>
        <fullName evidence="7">Oligosaccharide 4-alpha-D-glucosyltransferase</fullName>
        <ecNumber evidence="7">2.4.1.161</ecNumber>
    </submittedName>
</protein>
<evidence type="ECO:0000259" key="5">
    <source>
        <dbReference type="Pfam" id="PF13802"/>
    </source>
</evidence>
<dbReference type="Proteomes" id="UP000544222">
    <property type="component" value="Unassembled WGS sequence"/>
</dbReference>
<evidence type="ECO:0000256" key="2">
    <source>
        <dbReference type="RuleBase" id="RU361185"/>
    </source>
</evidence>
<dbReference type="PANTHER" id="PTHR43863">
    <property type="entry name" value="HYDROLASE, PUTATIVE (AFU_ORTHOLOGUE AFUA_1G03140)-RELATED"/>
    <property type="match status" value="1"/>
</dbReference>
<dbReference type="Gene3D" id="3.20.20.80">
    <property type="entry name" value="Glycosidases"/>
    <property type="match status" value="1"/>
</dbReference>
<dbReference type="GO" id="GO:0004553">
    <property type="term" value="F:hydrolase activity, hydrolyzing O-glycosyl compounds"/>
    <property type="evidence" value="ECO:0007669"/>
    <property type="project" value="InterPro"/>
</dbReference>
<dbReference type="GO" id="GO:0005975">
    <property type="term" value="P:carbohydrate metabolic process"/>
    <property type="evidence" value="ECO:0007669"/>
    <property type="project" value="InterPro"/>
</dbReference>
<comment type="similarity">
    <text evidence="1 2">Belongs to the glycosyl hydrolase 31 family.</text>
</comment>
<reference evidence="7 8" key="1">
    <citation type="submission" date="2020-08" db="EMBL/GenBank/DDBJ databases">
        <title>Genomic Encyclopedia of Type Strains, Phase IV (KMG-IV): sequencing the most valuable type-strain genomes for metagenomic binning, comparative biology and taxonomic classification.</title>
        <authorList>
            <person name="Goeker M."/>
        </authorList>
    </citation>
    <scope>NUCLEOTIDE SEQUENCE [LARGE SCALE GENOMIC DNA]</scope>
    <source>
        <strain evidence="7 8">DSM 27471</strain>
    </source>
</reference>
<feature type="domain" description="Glycoside hydrolase family 31 N-terminal" evidence="5">
    <location>
        <begin position="97"/>
        <end position="175"/>
    </location>
</feature>